<evidence type="ECO:0000256" key="1">
    <source>
        <dbReference type="SAM" id="Phobius"/>
    </source>
</evidence>
<feature type="transmembrane region" description="Helical" evidence="1">
    <location>
        <begin position="46"/>
        <end position="64"/>
    </location>
</feature>
<name>A0AAV5AKZ4_9AGAM</name>
<dbReference type="AlphaFoldDB" id="A0AAV5AKZ4"/>
<gene>
    <name evidence="2" type="ORF">Clacol_008423</name>
</gene>
<keyword evidence="3" id="KW-1185">Reference proteome</keyword>
<feature type="transmembrane region" description="Helical" evidence="1">
    <location>
        <begin position="133"/>
        <end position="153"/>
    </location>
</feature>
<keyword evidence="1" id="KW-0812">Transmembrane</keyword>
<comment type="caution">
    <text evidence="2">The sequence shown here is derived from an EMBL/GenBank/DDBJ whole genome shotgun (WGS) entry which is preliminary data.</text>
</comment>
<reference evidence="2" key="1">
    <citation type="submission" date="2021-10" db="EMBL/GenBank/DDBJ databases">
        <title>De novo Genome Assembly of Clathrus columnatus (Basidiomycota, Fungi) Using Illumina and Nanopore Sequence Data.</title>
        <authorList>
            <person name="Ogiso-Tanaka E."/>
            <person name="Itagaki H."/>
            <person name="Hosoya T."/>
            <person name="Hosaka K."/>
        </authorList>
    </citation>
    <scope>NUCLEOTIDE SEQUENCE</scope>
    <source>
        <strain evidence="2">MO-923</strain>
    </source>
</reference>
<proteinExistence type="predicted"/>
<protein>
    <recommendedName>
        <fullName evidence="4">Integral membrane protein</fullName>
    </recommendedName>
</protein>
<dbReference type="EMBL" id="BPWL01000009">
    <property type="protein sequence ID" value="GJJ14163.1"/>
    <property type="molecule type" value="Genomic_DNA"/>
</dbReference>
<feature type="transmembrane region" description="Helical" evidence="1">
    <location>
        <begin position="12"/>
        <end position="34"/>
    </location>
</feature>
<evidence type="ECO:0000313" key="3">
    <source>
        <dbReference type="Proteomes" id="UP001050691"/>
    </source>
</evidence>
<dbReference type="Proteomes" id="UP001050691">
    <property type="component" value="Unassembled WGS sequence"/>
</dbReference>
<dbReference type="PANTHER" id="PTHR33048">
    <property type="entry name" value="PTH11-LIKE INTEGRAL MEMBRANE PROTEIN (AFU_ORTHOLOGUE AFUA_5G11245)"/>
    <property type="match status" value="1"/>
</dbReference>
<accession>A0AAV5AKZ4</accession>
<evidence type="ECO:0000313" key="2">
    <source>
        <dbReference type="EMBL" id="GJJ14163.1"/>
    </source>
</evidence>
<keyword evidence="1" id="KW-1133">Transmembrane helix</keyword>
<organism evidence="2 3">
    <name type="scientific">Clathrus columnatus</name>
    <dbReference type="NCBI Taxonomy" id="1419009"/>
    <lineage>
        <taxon>Eukaryota</taxon>
        <taxon>Fungi</taxon>
        <taxon>Dikarya</taxon>
        <taxon>Basidiomycota</taxon>
        <taxon>Agaricomycotina</taxon>
        <taxon>Agaricomycetes</taxon>
        <taxon>Phallomycetidae</taxon>
        <taxon>Phallales</taxon>
        <taxon>Clathraceae</taxon>
        <taxon>Clathrus</taxon>
    </lineage>
</organism>
<keyword evidence="1" id="KW-0472">Membrane</keyword>
<dbReference type="InterPro" id="IPR052337">
    <property type="entry name" value="SAT4-like"/>
</dbReference>
<sequence length="250" mass="27228">MPVDNPHLTIEGIKAIDLTFPIAAFVSTLSRLFIKHRIGNFWWDDGVAVLATLFCGLMSSTNFIHYMNPADISADFLLIGIPIRLLSQTALPRGIKIRVLIIFGAASLITVVSLIHAAYILAVRGIEANLTGIVEISVAVMVSNVIVILPAIWRICGVLDDGSESTVGTVKLTSMHFATSGNQVTALETTNLRTDPTETYHSSGDFLHIRQRNSSFDDAKKVNLHLEHVHEVELDHDSDGAFPSVVCKGD</sequence>
<dbReference type="PANTHER" id="PTHR33048:SF47">
    <property type="entry name" value="INTEGRAL MEMBRANE PROTEIN-RELATED"/>
    <property type="match status" value="1"/>
</dbReference>
<feature type="transmembrane region" description="Helical" evidence="1">
    <location>
        <begin position="99"/>
        <end position="121"/>
    </location>
</feature>
<evidence type="ECO:0008006" key="4">
    <source>
        <dbReference type="Google" id="ProtNLM"/>
    </source>
</evidence>